<gene>
    <name evidence="1" type="ORF">L2E82_33648</name>
</gene>
<reference evidence="2" key="1">
    <citation type="journal article" date="2022" name="Mol. Ecol. Resour.">
        <title>The genomes of chicory, endive, great burdock and yacon provide insights into Asteraceae palaeo-polyploidization history and plant inulin production.</title>
        <authorList>
            <person name="Fan W."/>
            <person name="Wang S."/>
            <person name="Wang H."/>
            <person name="Wang A."/>
            <person name="Jiang F."/>
            <person name="Liu H."/>
            <person name="Zhao H."/>
            <person name="Xu D."/>
            <person name="Zhang Y."/>
        </authorList>
    </citation>
    <scope>NUCLEOTIDE SEQUENCE [LARGE SCALE GENOMIC DNA]</scope>
    <source>
        <strain evidence="2">cv. Punajuju</strain>
    </source>
</reference>
<comment type="caution">
    <text evidence="1">The sequence shown here is derived from an EMBL/GenBank/DDBJ whole genome shotgun (WGS) entry which is preliminary data.</text>
</comment>
<accession>A0ACB9BKR4</accession>
<dbReference type="EMBL" id="CM042014">
    <property type="protein sequence ID" value="KAI3722607.1"/>
    <property type="molecule type" value="Genomic_DNA"/>
</dbReference>
<evidence type="ECO:0000313" key="1">
    <source>
        <dbReference type="EMBL" id="KAI3722607.1"/>
    </source>
</evidence>
<evidence type="ECO:0000313" key="2">
    <source>
        <dbReference type="Proteomes" id="UP001055811"/>
    </source>
</evidence>
<reference evidence="1 2" key="2">
    <citation type="journal article" date="2022" name="Mol. Ecol. Resour.">
        <title>The genomes of chicory, endive, great burdock and yacon provide insights into Asteraceae paleo-polyploidization history and plant inulin production.</title>
        <authorList>
            <person name="Fan W."/>
            <person name="Wang S."/>
            <person name="Wang H."/>
            <person name="Wang A."/>
            <person name="Jiang F."/>
            <person name="Liu H."/>
            <person name="Zhao H."/>
            <person name="Xu D."/>
            <person name="Zhang Y."/>
        </authorList>
    </citation>
    <scope>NUCLEOTIDE SEQUENCE [LARGE SCALE GENOMIC DNA]</scope>
    <source>
        <strain evidence="2">cv. Punajuju</strain>
        <tissue evidence="1">Leaves</tissue>
    </source>
</reference>
<organism evidence="1 2">
    <name type="scientific">Cichorium intybus</name>
    <name type="common">Chicory</name>
    <dbReference type="NCBI Taxonomy" id="13427"/>
    <lineage>
        <taxon>Eukaryota</taxon>
        <taxon>Viridiplantae</taxon>
        <taxon>Streptophyta</taxon>
        <taxon>Embryophyta</taxon>
        <taxon>Tracheophyta</taxon>
        <taxon>Spermatophyta</taxon>
        <taxon>Magnoliopsida</taxon>
        <taxon>eudicotyledons</taxon>
        <taxon>Gunneridae</taxon>
        <taxon>Pentapetalae</taxon>
        <taxon>asterids</taxon>
        <taxon>campanulids</taxon>
        <taxon>Asterales</taxon>
        <taxon>Asteraceae</taxon>
        <taxon>Cichorioideae</taxon>
        <taxon>Cichorieae</taxon>
        <taxon>Cichoriinae</taxon>
        <taxon>Cichorium</taxon>
    </lineage>
</organism>
<name>A0ACB9BKR4_CICIN</name>
<protein>
    <submittedName>
        <fullName evidence="1">Uncharacterized protein</fullName>
    </submittedName>
</protein>
<proteinExistence type="predicted"/>
<dbReference type="Proteomes" id="UP001055811">
    <property type="component" value="Linkage Group LG06"/>
</dbReference>
<keyword evidence="2" id="KW-1185">Reference proteome</keyword>
<sequence length="67" mass="7825">MTDHSRHLPRYFIVHHSLLHQYSSEGQPSEKLNLQNTKKLATKASFKMMRSTNTFLKPAFTQESHNP</sequence>